<accession>A0ABW8C600</accession>
<dbReference type="SUPFAM" id="SSF140453">
    <property type="entry name" value="EsxAB dimer-like"/>
    <property type="match status" value="1"/>
</dbReference>
<gene>
    <name evidence="1" type="ORF">ACIGXA_09910</name>
</gene>
<proteinExistence type="predicted"/>
<sequence length="107" mass="11629">MAQQPTPGQWQADLAALHDAIGAVKREAAAISATMASVDSKMKEVGTDWSTPSYATFDEITSWFHTAQHDLEHLLADIVSRMTTSYGNYHKAETANYANLGDGQRSA</sequence>
<evidence type="ECO:0000313" key="1">
    <source>
        <dbReference type="EMBL" id="MFI9100831.1"/>
    </source>
</evidence>
<protein>
    <submittedName>
        <fullName evidence="1">WXG100 family type VII secretion target</fullName>
    </submittedName>
</protein>
<dbReference type="EMBL" id="JBITYG010000002">
    <property type="protein sequence ID" value="MFI9100831.1"/>
    <property type="molecule type" value="Genomic_DNA"/>
</dbReference>
<reference evidence="1 2" key="1">
    <citation type="submission" date="2024-10" db="EMBL/GenBank/DDBJ databases">
        <title>The Natural Products Discovery Center: Release of the First 8490 Sequenced Strains for Exploring Actinobacteria Biosynthetic Diversity.</title>
        <authorList>
            <person name="Kalkreuter E."/>
            <person name="Kautsar S.A."/>
            <person name="Yang D."/>
            <person name="Bader C.D."/>
            <person name="Teijaro C.N."/>
            <person name="Fluegel L."/>
            <person name="Davis C.M."/>
            <person name="Simpson J.R."/>
            <person name="Lauterbach L."/>
            <person name="Steele A.D."/>
            <person name="Gui C."/>
            <person name="Meng S."/>
            <person name="Li G."/>
            <person name="Viehrig K."/>
            <person name="Ye F."/>
            <person name="Su P."/>
            <person name="Kiefer A.F."/>
            <person name="Nichols A."/>
            <person name="Cepeda A.J."/>
            <person name="Yan W."/>
            <person name="Fan B."/>
            <person name="Jiang Y."/>
            <person name="Adhikari A."/>
            <person name="Zheng C.-J."/>
            <person name="Schuster L."/>
            <person name="Cowan T.M."/>
            <person name="Smanski M.J."/>
            <person name="Chevrette M.G."/>
            <person name="De Carvalho L.P.S."/>
            <person name="Shen B."/>
        </authorList>
    </citation>
    <scope>NUCLEOTIDE SEQUENCE [LARGE SCALE GENOMIC DNA]</scope>
    <source>
        <strain evidence="1 2">NPDC053399</strain>
    </source>
</reference>
<organism evidence="1 2">
    <name type="scientific">Streptomyces fildesensis</name>
    <dbReference type="NCBI Taxonomy" id="375757"/>
    <lineage>
        <taxon>Bacteria</taxon>
        <taxon>Bacillati</taxon>
        <taxon>Actinomycetota</taxon>
        <taxon>Actinomycetes</taxon>
        <taxon>Kitasatosporales</taxon>
        <taxon>Streptomycetaceae</taxon>
        <taxon>Streptomyces</taxon>
    </lineage>
</organism>
<comment type="caution">
    <text evidence="1">The sequence shown here is derived from an EMBL/GenBank/DDBJ whole genome shotgun (WGS) entry which is preliminary data.</text>
</comment>
<dbReference type="Gene3D" id="1.10.287.1060">
    <property type="entry name" value="ESAT-6-like"/>
    <property type="match status" value="1"/>
</dbReference>
<evidence type="ECO:0000313" key="2">
    <source>
        <dbReference type="Proteomes" id="UP001614394"/>
    </source>
</evidence>
<name>A0ABW8C600_9ACTN</name>
<dbReference type="Proteomes" id="UP001614394">
    <property type="component" value="Unassembled WGS sequence"/>
</dbReference>
<dbReference type="InterPro" id="IPR036689">
    <property type="entry name" value="ESAT-6-like_sf"/>
</dbReference>
<keyword evidence="2" id="KW-1185">Reference proteome</keyword>
<dbReference type="RefSeq" id="WP_399646499.1">
    <property type="nucleotide sequence ID" value="NZ_JBITYG010000002.1"/>
</dbReference>